<feature type="region of interest" description="Disordered" evidence="4">
    <location>
        <begin position="1"/>
        <end position="30"/>
    </location>
</feature>
<dbReference type="Pfam" id="PF07687">
    <property type="entry name" value="M20_dimer"/>
    <property type="match status" value="1"/>
</dbReference>
<dbReference type="GO" id="GO:0006508">
    <property type="term" value="P:proteolysis"/>
    <property type="evidence" value="ECO:0007669"/>
    <property type="project" value="UniProtKB-KW"/>
</dbReference>
<evidence type="ECO:0000256" key="4">
    <source>
        <dbReference type="SAM" id="MobiDB-lite"/>
    </source>
</evidence>
<dbReference type="GO" id="GO:0046872">
    <property type="term" value="F:metal ion binding"/>
    <property type="evidence" value="ECO:0007669"/>
    <property type="project" value="UniProtKB-KW"/>
</dbReference>
<dbReference type="Proteomes" id="UP000789595">
    <property type="component" value="Unassembled WGS sequence"/>
</dbReference>
<keyword evidence="1" id="KW-0645">Protease</keyword>
<proteinExistence type="predicted"/>
<dbReference type="Pfam" id="PF01546">
    <property type="entry name" value="Peptidase_M20"/>
    <property type="match status" value="1"/>
</dbReference>
<keyword evidence="7" id="KW-1185">Reference proteome</keyword>
<dbReference type="InterPro" id="IPR002933">
    <property type="entry name" value="Peptidase_M20"/>
</dbReference>
<gene>
    <name evidence="6" type="ORF">PECAL_5P13670</name>
</gene>
<dbReference type="GO" id="GO:0008233">
    <property type="term" value="F:peptidase activity"/>
    <property type="evidence" value="ECO:0007669"/>
    <property type="project" value="UniProtKB-KW"/>
</dbReference>
<dbReference type="PANTHER" id="PTHR43270">
    <property type="entry name" value="BETA-ALA-HIS DIPEPTIDASE"/>
    <property type="match status" value="1"/>
</dbReference>
<dbReference type="InterPro" id="IPR011650">
    <property type="entry name" value="Peptidase_M20_dimer"/>
</dbReference>
<dbReference type="Gene3D" id="3.40.630.10">
    <property type="entry name" value="Zn peptidases"/>
    <property type="match status" value="1"/>
</dbReference>
<evidence type="ECO:0000256" key="3">
    <source>
        <dbReference type="ARBA" id="ARBA00022801"/>
    </source>
</evidence>
<name>A0A8J2T0A2_9STRA</name>
<organism evidence="6 7">
    <name type="scientific">Pelagomonas calceolata</name>
    <dbReference type="NCBI Taxonomy" id="35677"/>
    <lineage>
        <taxon>Eukaryota</taxon>
        <taxon>Sar</taxon>
        <taxon>Stramenopiles</taxon>
        <taxon>Ochrophyta</taxon>
        <taxon>Pelagophyceae</taxon>
        <taxon>Pelagomonadales</taxon>
        <taxon>Pelagomonadaceae</taxon>
        <taxon>Pelagomonas</taxon>
    </lineage>
</organism>
<dbReference type="SUPFAM" id="SSF53187">
    <property type="entry name" value="Zn-dependent exopeptidases"/>
    <property type="match status" value="1"/>
</dbReference>
<keyword evidence="3" id="KW-0378">Hydrolase</keyword>
<dbReference type="PANTHER" id="PTHR43270:SF4">
    <property type="entry name" value="CARNOSINE DIPEPTIDASE 2, ISOFORM A"/>
    <property type="match status" value="1"/>
</dbReference>
<dbReference type="AlphaFoldDB" id="A0A8J2T0A2"/>
<dbReference type="Gene3D" id="3.30.70.360">
    <property type="match status" value="1"/>
</dbReference>
<evidence type="ECO:0000256" key="1">
    <source>
        <dbReference type="ARBA" id="ARBA00022670"/>
    </source>
</evidence>
<dbReference type="InterPro" id="IPR051458">
    <property type="entry name" value="Cyt/Met_Dipeptidase"/>
</dbReference>
<dbReference type="EMBL" id="CAKKNE010000005">
    <property type="protein sequence ID" value="CAH0376775.1"/>
    <property type="molecule type" value="Genomic_DNA"/>
</dbReference>
<evidence type="ECO:0000259" key="5">
    <source>
        <dbReference type="Pfam" id="PF07687"/>
    </source>
</evidence>
<protein>
    <recommendedName>
        <fullName evidence="5">Peptidase M20 dimerisation domain-containing protein</fullName>
    </recommendedName>
</protein>
<accession>A0A8J2T0A2</accession>
<evidence type="ECO:0000313" key="6">
    <source>
        <dbReference type="EMBL" id="CAH0376775.1"/>
    </source>
</evidence>
<keyword evidence="2" id="KW-0479">Metal-binding</keyword>
<comment type="caution">
    <text evidence="6">The sequence shown here is derived from an EMBL/GenBank/DDBJ whole genome shotgun (WGS) entry which is preliminary data.</text>
</comment>
<feature type="domain" description="Peptidase M20 dimerisation" evidence="5">
    <location>
        <begin position="275"/>
        <end position="439"/>
    </location>
</feature>
<sequence>MQDRAVKEGFQPLKKASTMPTSPRAPPAPPSVDELRIGDLADLRAQDLSKLYTFAEDREEIYISRLREAVAIKGVSAWVENRPKIVEMLEWAKAWAERLGAAEARFVENPKKGEDATLPPLLLITFAAETNLPHDKVRTVCAYGHLDVQPAKKDDGWDTEPFELTETKDGRLVGRGASDDKGPALSWLWVVEAHRKLNMKLPVRLKLLYEGMEEFGSEGLPEFVAREAVPPQPRFNDAKREITLDFKNAGWLSDVDHFVISDNQWLAKKTPCLTYGLRGVAYFEVIVSGPAQDLHSGVYGGSVHEPLNDLIHLLASLRHAPALGGMHHERIRVPGLLDDVPPVTDEERAKYATLDFDVEQYNREDVTGAQLENATNEKTLMARWRFPTLSIHGIEGAFSDPGAKTVLPRRVSGKFSIRQVPNMTSARTEALVTSYLESQWAALGSKYALEVKMVHGGPAWVSRTDHPNYVAASRAVTKVFGKPPDLTREGGSIPVANWLADATGMNVLLLPTSASNDGAHAQNEKWDKVNVTNAVKVLGTYLHEISKLVGPRPALCKCAPPTAEDLAKPGFFAFAKGFRCKCEL</sequence>
<evidence type="ECO:0000256" key="2">
    <source>
        <dbReference type="ARBA" id="ARBA00022723"/>
    </source>
</evidence>
<reference evidence="6" key="1">
    <citation type="submission" date="2021-11" db="EMBL/GenBank/DDBJ databases">
        <authorList>
            <consortium name="Genoscope - CEA"/>
            <person name="William W."/>
        </authorList>
    </citation>
    <scope>NUCLEOTIDE SEQUENCE</scope>
</reference>
<dbReference type="OrthoDB" id="193968at2759"/>
<evidence type="ECO:0000313" key="7">
    <source>
        <dbReference type="Proteomes" id="UP000789595"/>
    </source>
</evidence>